<gene>
    <name evidence="1" type="ORF">GLOINDRAFT_18557</name>
</gene>
<dbReference type="eggNOG" id="ENOG502SBKI">
    <property type="taxonomic scope" value="Eukaryota"/>
</dbReference>
<reference evidence="1" key="1">
    <citation type="submission" date="2013-07" db="EMBL/GenBank/DDBJ databases">
        <title>The genome of an arbuscular mycorrhizal fungus provides insights into the evolution of the oldest plant symbiosis.</title>
        <authorList>
            <consortium name="DOE Joint Genome Institute"/>
            <person name="Tisserant E."/>
            <person name="Malbreil M."/>
            <person name="Kuo A."/>
            <person name="Kohler A."/>
            <person name="Symeonidi A."/>
            <person name="Balestrini R."/>
            <person name="Charron P."/>
            <person name="Duensing N."/>
            <person name="Frei-dit-Frey N."/>
            <person name="Gianinazzi-Pearson V."/>
            <person name="Gilbert B."/>
            <person name="Handa Y."/>
            <person name="Hijri M."/>
            <person name="Kaul R."/>
            <person name="Kawaguchi M."/>
            <person name="Krajinski F."/>
            <person name="Lammers P."/>
            <person name="Lapierre D."/>
            <person name="Masclaux F.G."/>
            <person name="Murat C."/>
            <person name="Morin E."/>
            <person name="Ndikumana S."/>
            <person name="Pagni M."/>
            <person name="Petitpierre D."/>
            <person name="Requena N."/>
            <person name="Rosikiewicz P."/>
            <person name="Riley R."/>
            <person name="Saito K."/>
            <person name="San Clemente H."/>
            <person name="Shapiro H."/>
            <person name="van Tuinen D."/>
            <person name="Becard G."/>
            <person name="Bonfante P."/>
            <person name="Paszkowski U."/>
            <person name="Shachar-Hill Y."/>
            <person name="Young J.P."/>
            <person name="Sanders I.R."/>
            <person name="Henrissat B."/>
            <person name="Rensing S.A."/>
            <person name="Grigoriev I.V."/>
            <person name="Corradi N."/>
            <person name="Roux C."/>
            <person name="Martin F."/>
        </authorList>
    </citation>
    <scope>NUCLEOTIDE SEQUENCE</scope>
    <source>
        <strain evidence="1">DAOM 197198</strain>
    </source>
</reference>
<organism evidence="1">
    <name type="scientific">Rhizophagus irregularis (strain DAOM 181602 / DAOM 197198 / MUCL 43194)</name>
    <name type="common">Arbuscular mycorrhizal fungus</name>
    <name type="synonym">Glomus intraradices</name>
    <dbReference type="NCBI Taxonomy" id="747089"/>
    <lineage>
        <taxon>Eukaryota</taxon>
        <taxon>Fungi</taxon>
        <taxon>Fungi incertae sedis</taxon>
        <taxon>Mucoromycota</taxon>
        <taxon>Glomeromycotina</taxon>
        <taxon>Glomeromycetes</taxon>
        <taxon>Glomerales</taxon>
        <taxon>Glomeraceae</taxon>
        <taxon>Rhizophagus</taxon>
    </lineage>
</organism>
<protein>
    <recommendedName>
        <fullName evidence="2">F-box domain-containing protein</fullName>
    </recommendedName>
</protein>
<dbReference type="InterPro" id="IPR036047">
    <property type="entry name" value="F-box-like_dom_sf"/>
</dbReference>
<dbReference type="EMBL" id="KI277358">
    <property type="protein sequence ID" value="ESA20401.1"/>
    <property type="molecule type" value="Genomic_DNA"/>
</dbReference>
<dbReference type="AlphaFoldDB" id="U9UXR2"/>
<sequence length="112" mass="13243">MACSKIFLGDLPELTNGIIQYLHHDYKTLYSCILVNRLWCHSAIPLLWENPFSNKFLKNYHFIEIYLHNLNDDDKIKLNEYGINNDLIPSNTLFNYPSFIQHFTTLIISNIH</sequence>
<proteinExistence type="predicted"/>
<dbReference type="SUPFAM" id="SSF81383">
    <property type="entry name" value="F-box domain"/>
    <property type="match status" value="1"/>
</dbReference>
<evidence type="ECO:0000313" key="1">
    <source>
        <dbReference type="EMBL" id="ESA20401.1"/>
    </source>
</evidence>
<accession>U9UXR2</accession>
<evidence type="ECO:0008006" key="2">
    <source>
        <dbReference type="Google" id="ProtNLM"/>
    </source>
</evidence>
<dbReference type="HOGENOM" id="CLU_028913_6_1_1"/>
<name>U9UXR2_RHIID</name>